<dbReference type="EMBL" id="JAFBDR010000023">
    <property type="protein sequence ID" value="MBM7572900.1"/>
    <property type="molecule type" value="Genomic_DNA"/>
</dbReference>
<organism evidence="1 2">
    <name type="scientific">Aquibacillus albus</name>
    <dbReference type="NCBI Taxonomy" id="1168171"/>
    <lineage>
        <taxon>Bacteria</taxon>
        <taxon>Bacillati</taxon>
        <taxon>Bacillota</taxon>
        <taxon>Bacilli</taxon>
        <taxon>Bacillales</taxon>
        <taxon>Bacillaceae</taxon>
        <taxon>Aquibacillus</taxon>
    </lineage>
</organism>
<comment type="caution">
    <text evidence="1">The sequence shown here is derived from an EMBL/GenBank/DDBJ whole genome shotgun (WGS) entry which is preliminary data.</text>
</comment>
<gene>
    <name evidence="1" type="ORF">JOC48_003432</name>
</gene>
<protein>
    <submittedName>
        <fullName evidence="1">Transcriptional regulator YdeE</fullName>
    </submittedName>
</protein>
<proteinExistence type="predicted"/>
<accession>A0ABS2N428</accession>
<dbReference type="RefSeq" id="WP_204501567.1">
    <property type="nucleotide sequence ID" value="NZ_JAFBDR010000023.1"/>
</dbReference>
<keyword evidence="2" id="KW-1185">Reference proteome</keyword>
<sequence>MSIQVVHKETLHIIGLSIDVLLKDAQGTELIPNLHRRFNQRLKDLKNVVNPN</sequence>
<name>A0ABS2N428_9BACI</name>
<evidence type="ECO:0000313" key="2">
    <source>
        <dbReference type="Proteomes" id="UP001296943"/>
    </source>
</evidence>
<evidence type="ECO:0000313" key="1">
    <source>
        <dbReference type="EMBL" id="MBM7572900.1"/>
    </source>
</evidence>
<reference evidence="1 2" key="1">
    <citation type="submission" date="2021-01" db="EMBL/GenBank/DDBJ databases">
        <title>Genomic Encyclopedia of Type Strains, Phase IV (KMG-IV): sequencing the most valuable type-strain genomes for metagenomic binning, comparative biology and taxonomic classification.</title>
        <authorList>
            <person name="Goeker M."/>
        </authorList>
    </citation>
    <scope>NUCLEOTIDE SEQUENCE [LARGE SCALE GENOMIC DNA]</scope>
    <source>
        <strain evidence="1 2">DSM 23711</strain>
    </source>
</reference>
<dbReference type="Proteomes" id="UP001296943">
    <property type="component" value="Unassembled WGS sequence"/>
</dbReference>